<organism evidence="2 3">
    <name type="scientific">Candidatus Wolfebacteria bacterium CG03_land_8_20_14_0_80_36_15</name>
    <dbReference type="NCBI Taxonomy" id="1975067"/>
    <lineage>
        <taxon>Bacteria</taxon>
        <taxon>Candidatus Wolfeibacteriota</taxon>
    </lineage>
</organism>
<feature type="transmembrane region" description="Helical" evidence="1">
    <location>
        <begin position="343"/>
        <end position="364"/>
    </location>
</feature>
<sequence>MIKILKLLNPQPPIAGLEISDLSLRYFIVKAGQPKIYSVKLEPGVVVEGKLQNKEAFLKALLNLRAQITKKTKQKLFVILNISASNVYSQIFDLPKVAEDNLEEAVQLNLQMISPINISEAYYDCQKVGESKEKNKIEIAGAFIYRNIIDDFSEMFLKANFVIVAVEFVPLAITRLVKELALNFDKQASYILFHISSDGLNFLIIRNDNLYFNYFTSWRSLKGEKRYISPEEFRTVVIDETKKILSFYNRNWADPIRSFLIFAQGLSAEIKEITTKDLSLEVQEVAFKKFSKLEYVWFPVLGSSLRGLIDRSEDNIISLASTGTEEEFKRQLFITFVHLWQKIVFSFLAFIIATISAADIFLFARVNMLQQNKALITTYNQEELNRLQTQAKEFNKNLVLLKKARSEAPSWSSLFLKIKTIAAQDNIEILKLVIESDQKTIGINARATDEKKAAGFKQRLINEVQFKEVSMPLSNIQPVSENLINFYISFKLN</sequence>
<protein>
    <recommendedName>
        <fullName evidence="4">SHS2 domain-containing protein</fullName>
    </recommendedName>
</protein>
<dbReference type="EMBL" id="PEVH01000023">
    <property type="protein sequence ID" value="PIU99251.1"/>
    <property type="molecule type" value="Genomic_DNA"/>
</dbReference>
<keyword evidence="1" id="KW-1133">Transmembrane helix</keyword>
<dbReference type="InterPro" id="IPR005883">
    <property type="entry name" value="PilM"/>
</dbReference>
<proteinExistence type="predicted"/>
<evidence type="ECO:0000313" key="3">
    <source>
        <dbReference type="Proteomes" id="UP000230131"/>
    </source>
</evidence>
<keyword evidence="1" id="KW-0812">Transmembrane</keyword>
<comment type="caution">
    <text evidence="2">The sequence shown here is derived from an EMBL/GenBank/DDBJ whole genome shotgun (WGS) entry which is preliminary data.</text>
</comment>
<dbReference type="Gene3D" id="3.30.1490.300">
    <property type="match status" value="1"/>
</dbReference>
<evidence type="ECO:0008006" key="4">
    <source>
        <dbReference type="Google" id="ProtNLM"/>
    </source>
</evidence>
<reference evidence="3" key="1">
    <citation type="submission" date="2017-09" db="EMBL/GenBank/DDBJ databases">
        <title>Depth-based differentiation of microbial function through sediment-hosted aquifers and enrichment of novel symbionts in the deep terrestrial subsurface.</title>
        <authorList>
            <person name="Probst A.J."/>
            <person name="Ladd B."/>
            <person name="Jarett J.K."/>
            <person name="Geller-Mcgrath D.E."/>
            <person name="Sieber C.M.K."/>
            <person name="Emerson J.B."/>
            <person name="Anantharaman K."/>
            <person name="Thomas B.C."/>
            <person name="Malmstrom R."/>
            <person name="Stieglmeier M."/>
            <person name="Klingl A."/>
            <person name="Woyke T."/>
            <person name="Ryan C.M."/>
            <person name="Banfield J.F."/>
        </authorList>
    </citation>
    <scope>NUCLEOTIDE SEQUENCE [LARGE SCALE GENOMIC DNA]</scope>
</reference>
<evidence type="ECO:0000256" key="1">
    <source>
        <dbReference type="SAM" id="Phobius"/>
    </source>
</evidence>
<dbReference type="Proteomes" id="UP000230131">
    <property type="component" value="Unassembled WGS sequence"/>
</dbReference>
<dbReference type="AlphaFoldDB" id="A0A2M7B831"/>
<name>A0A2M7B831_9BACT</name>
<dbReference type="Pfam" id="PF11104">
    <property type="entry name" value="PilM_2"/>
    <property type="match status" value="1"/>
</dbReference>
<evidence type="ECO:0000313" key="2">
    <source>
        <dbReference type="EMBL" id="PIU99251.1"/>
    </source>
</evidence>
<accession>A0A2M7B831</accession>
<dbReference type="Gene3D" id="3.30.420.40">
    <property type="match status" value="2"/>
</dbReference>
<gene>
    <name evidence="2" type="ORF">COS59_00730</name>
</gene>
<keyword evidence="1" id="KW-0472">Membrane</keyword>